<name>A0A165GS28_9APHY</name>
<dbReference type="InParanoid" id="A0A165GS28"/>
<dbReference type="AlphaFoldDB" id="A0A165GS28"/>
<evidence type="ECO:0000313" key="1">
    <source>
        <dbReference type="EMBL" id="KZT10730.1"/>
    </source>
</evidence>
<sequence length="103" mass="11421">MLHYAFVAAYLTGSVTQCSAFLCDCLFRLEFDYSPIQVNHCKGQAIHSSWYDGGVQHIIFSCACSSGDGSEGPFSTYDEPFSLTRKQTSTGCQADKILYLRKV</sequence>
<reference evidence="1 2" key="1">
    <citation type="journal article" date="2016" name="Mol. Biol. Evol.">
        <title>Comparative Genomics of Early-Diverging Mushroom-Forming Fungi Provides Insights into the Origins of Lignocellulose Decay Capabilities.</title>
        <authorList>
            <person name="Nagy L.G."/>
            <person name="Riley R."/>
            <person name="Tritt A."/>
            <person name="Adam C."/>
            <person name="Daum C."/>
            <person name="Floudas D."/>
            <person name="Sun H."/>
            <person name="Yadav J.S."/>
            <person name="Pangilinan J."/>
            <person name="Larsson K.H."/>
            <person name="Matsuura K."/>
            <person name="Barry K."/>
            <person name="Labutti K."/>
            <person name="Kuo R."/>
            <person name="Ohm R.A."/>
            <person name="Bhattacharya S.S."/>
            <person name="Shirouzu T."/>
            <person name="Yoshinaga Y."/>
            <person name="Martin F.M."/>
            <person name="Grigoriev I.V."/>
            <person name="Hibbett D.S."/>
        </authorList>
    </citation>
    <scope>NUCLEOTIDE SEQUENCE [LARGE SCALE GENOMIC DNA]</scope>
    <source>
        <strain evidence="1 2">93-53</strain>
    </source>
</reference>
<protein>
    <submittedName>
        <fullName evidence="1">Uncharacterized protein</fullName>
    </submittedName>
</protein>
<accession>A0A165GS28</accession>
<gene>
    <name evidence="1" type="ORF">LAESUDRAFT_346985</name>
</gene>
<dbReference type="Proteomes" id="UP000076871">
    <property type="component" value="Unassembled WGS sequence"/>
</dbReference>
<proteinExistence type="predicted"/>
<organism evidence="1 2">
    <name type="scientific">Laetiporus sulphureus 93-53</name>
    <dbReference type="NCBI Taxonomy" id="1314785"/>
    <lineage>
        <taxon>Eukaryota</taxon>
        <taxon>Fungi</taxon>
        <taxon>Dikarya</taxon>
        <taxon>Basidiomycota</taxon>
        <taxon>Agaricomycotina</taxon>
        <taxon>Agaricomycetes</taxon>
        <taxon>Polyporales</taxon>
        <taxon>Laetiporus</taxon>
    </lineage>
</organism>
<dbReference type="GeneID" id="63819140"/>
<keyword evidence="2" id="KW-1185">Reference proteome</keyword>
<dbReference type="EMBL" id="KV427608">
    <property type="protein sequence ID" value="KZT10730.1"/>
    <property type="molecule type" value="Genomic_DNA"/>
</dbReference>
<evidence type="ECO:0000313" key="2">
    <source>
        <dbReference type="Proteomes" id="UP000076871"/>
    </source>
</evidence>
<dbReference type="RefSeq" id="XP_040768470.1">
    <property type="nucleotide sequence ID" value="XM_040902109.1"/>
</dbReference>